<comment type="caution">
    <text evidence="2">The sequence shown here is derived from an EMBL/GenBank/DDBJ whole genome shotgun (WGS) entry which is preliminary data.</text>
</comment>
<dbReference type="Pfam" id="PF07238">
    <property type="entry name" value="PilZ"/>
    <property type="match status" value="1"/>
</dbReference>
<name>A0ABW4Y3A1_9GAMM</name>
<dbReference type="CDD" id="cd07302">
    <property type="entry name" value="CHD"/>
    <property type="match status" value="1"/>
</dbReference>
<feature type="domain" description="Guanylate cyclase" evidence="1">
    <location>
        <begin position="57"/>
        <end position="189"/>
    </location>
</feature>
<dbReference type="InterPro" id="IPR050697">
    <property type="entry name" value="Adenylyl/Guanylyl_Cyclase_3/4"/>
</dbReference>
<dbReference type="PANTHER" id="PTHR43081:SF1">
    <property type="entry name" value="ADENYLATE CYCLASE, TERMINAL-DIFFERENTIATION SPECIFIC"/>
    <property type="match status" value="1"/>
</dbReference>
<proteinExistence type="predicted"/>
<keyword evidence="3" id="KW-1185">Reference proteome</keyword>
<dbReference type="Gene3D" id="3.30.70.1230">
    <property type="entry name" value="Nucleotide cyclase"/>
    <property type="match status" value="1"/>
</dbReference>
<dbReference type="Proteomes" id="UP001597337">
    <property type="component" value="Unassembled WGS sequence"/>
</dbReference>
<dbReference type="Pfam" id="PF00211">
    <property type="entry name" value="Guanylate_cyc"/>
    <property type="match status" value="1"/>
</dbReference>
<dbReference type="SUPFAM" id="SSF55073">
    <property type="entry name" value="Nucleotide cyclase"/>
    <property type="match status" value="1"/>
</dbReference>
<dbReference type="SMART" id="SM00044">
    <property type="entry name" value="CYCc"/>
    <property type="match status" value="1"/>
</dbReference>
<dbReference type="EMBL" id="JBHUHX010000004">
    <property type="protein sequence ID" value="MFD2110652.1"/>
    <property type="molecule type" value="Genomic_DNA"/>
</dbReference>
<gene>
    <name evidence="2" type="ORF">ACFSJC_02210</name>
</gene>
<dbReference type="InterPro" id="IPR029787">
    <property type="entry name" value="Nucleotide_cyclase"/>
</dbReference>
<organism evidence="2 3">
    <name type="scientific">Thiorhodococcus fuscus</name>
    <dbReference type="NCBI Taxonomy" id="527200"/>
    <lineage>
        <taxon>Bacteria</taxon>
        <taxon>Pseudomonadati</taxon>
        <taxon>Pseudomonadota</taxon>
        <taxon>Gammaproteobacteria</taxon>
        <taxon>Chromatiales</taxon>
        <taxon>Chromatiaceae</taxon>
        <taxon>Thiorhodococcus</taxon>
    </lineage>
</organism>
<accession>A0ABW4Y3A1</accession>
<dbReference type="PANTHER" id="PTHR43081">
    <property type="entry name" value="ADENYLATE CYCLASE, TERMINAL-DIFFERENTIATION SPECIFIC-RELATED"/>
    <property type="match status" value="1"/>
</dbReference>
<sequence length="360" mass="39822">MQYKDRQLLLAGLSGALEGVNGVAAPAQLEEVARERLAAKLVDFLQVSKTIVGTQATILIADLRGFTAMMESLPTVQMVELLNRFFAAMSQVVERNGGIVDKFMGDSVMALFGAPVRRSDDLLRALTCAVEMQQAMADLNRQSEARGEPRIYAGIAVSTGDVMAGSFGSDVYREYTVIGDPVNLAARIESYTLRGQVLLSEAVYRGAVEQIKIGAVNEVMVKGKSNPIKLYELKAVTHPRTLAVPSIEVRKSPRILVDFPVVFRRIEDKRILSERFVGKVNDLGYFGMSADLPLILPTYSEVVMSLSPDFGGENPVEVYARVLRSRRDRGSYRTNLQFTTIDTPGHRKVKQYVDHMLWGK</sequence>
<protein>
    <submittedName>
        <fullName evidence="2">Adenylate/guanylate cyclase domain-containing protein</fullName>
    </submittedName>
</protein>
<evidence type="ECO:0000313" key="2">
    <source>
        <dbReference type="EMBL" id="MFD2110652.1"/>
    </source>
</evidence>
<dbReference type="PROSITE" id="PS50125">
    <property type="entry name" value="GUANYLATE_CYCLASE_2"/>
    <property type="match status" value="1"/>
</dbReference>
<evidence type="ECO:0000313" key="3">
    <source>
        <dbReference type="Proteomes" id="UP001597337"/>
    </source>
</evidence>
<dbReference type="InterPro" id="IPR001054">
    <property type="entry name" value="A/G_cyclase"/>
</dbReference>
<reference evidence="3" key="1">
    <citation type="journal article" date="2019" name="Int. J. Syst. Evol. Microbiol.">
        <title>The Global Catalogue of Microorganisms (GCM) 10K type strain sequencing project: providing services to taxonomists for standard genome sequencing and annotation.</title>
        <authorList>
            <consortium name="The Broad Institute Genomics Platform"/>
            <consortium name="The Broad Institute Genome Sequencing Center for Infectious Disease"/>
            <person name="Wu L."/>
            <person name="Ma J."/>
        </authorList>
    </citation>
    <scope>NUCLEOTIDE SEQUENCE [LARGE SCALE GENOMIC DNA]</scope>
    <source>
        <strain evidence="3">KACC 12597</strain>
    </source>
</reference>
<dbReference type="RefSeq" id="WP_386022558.1">
    <property type="nucleotide sequence ID" value="NZ_JBHUHX010000004.1"/>
</dbReference>
<dbReference type="InterPro" id="IPR009875">
    <property type="entry name" value="PilZ_domain"/>
</dbReference>
<evidence type="ECO:0000259" key="1">
    <source>
        <dbReference type="PROSITE" id="PS50125"/>
    </source>
</evidence>